<keyword evidence="3" id="KW-1185">Reference proteome</keyword>
<accession>A0A5B7CUK3</accession>
<evidence type="ECO:0000256" key="1">
    <source>
        <dbReference type="SAM" id="Phobius"/>
    </source>
</evidence>
<keyword evidence="1" id="KW-1133">Transmembrane helix</keyword>
<keyword evidence="1" id="KW-0472">Membrane</keyword>
<comment type="caution">
    <text evidence="2">The sequence shown here is derived from an EMBL/GenBank/DDBJ whole genome shotgun (WGS) entry which is preliminary data.</text>
</comment>
<dbReference type="Proteomes" id="UP000324222">
    <property type="component" value="Unassembled WGS sequence"/>
</dbReference>
<dbReference type="EMBL" id="VSRR010000238">
    <property type="protein sequence ID" value="MPC12808.1"/>
    <property type="molecule type" value="Genomic_DNA"/>
</dbReference>
<organism evidence="2 3">
    <name type="scientific">Portunus trituberculatus</name>
    <name type="common">Swimming crab</name>
    <name type="synonym">Neptunus trituberculatus</name>
    <dbReference type="NCBI Taxonomy" id="210409"/>
    <lineage>
        <taxon>Eukaryota</taxon>
        <taxon>Metazoa</taxon>
        <taxon>Ecdysozoa</taxon>
        <taxon>Arthropoda</taxon>
        <taxon>Crustacea</taxon>
        <taxon>Multicrustacea</taxon>
        <taxon>Malacostraca</taxon>
        <taxon>Eumalacostraca</taxon>
        <taxon>Eucarida</taxon>
        <taxon>Decapoda</taxon>
        <taxon>Pleocyemata</taxon>
        <taxon>Brachyura</taxon>
        <taxon>Eubrachyura</taxon>
        <taxon>Portunoidea</taxon>
        <taxon>Portunidae</taxon>
        <taxon>Portuninae</taxon>
        <taxon>Portunus</taxon>
    </lineage>
</organism>
<evidence type="ECO:0000313" key="2">
    <source>
        <dbReference type="EMBL" id="MPC12808.1"/>
    </source>
</evidence>
<feature type="transmembrane region" description="Helical" evidence="1">
    <location>
        <begin position="27"/>
        <end position="46"/>
    </location>
</feature>
<name>A0A5B7CUK3_PORTR</name>
<feature type="transmembrane region" description="Helical" evidence="1">
    <location>
        <begin position="85"/>
        <end position="105"/>
    </location>
</feature>
<feature type="transmembrane region" description="Helical" evidence="1">
    <location>
        <begin position="53"/>
        <end position="73"/>
    </location>
</feature>
<evidence type="ECO:0000313" key="3">
    <source>
        <dbReference type="Proteomes" id="UP000324222"/>
    </source>
</evidence>
<reference evidence="2 3" key="1">
    <citation type="submission" date="2019-05" db="EMBL/GenBank/DDBJ databases">
        <title>Another draft genome of Portunus trituberculatus and its Hox gene families provides insights of decapod evolution.</title>
        <authorList>
            <person name="Jeong J.-H."/>
            <person name="Song I."/>
            <person name="Kim S."/>
            <person name="Choi T."/>
            <person name="Kim D."/>
            <person name="Ryu S."/>
            <person name="Kim W."/>
        </authorList>
    </citation>
    <scope>NUCLEOTIDE SEQUENCE [LARGE SCALE GENOMIC DNA]</scope>
    <source>
        <tissue evidence="2">Muscle</tissue>
    </source>
</reference>
<sequence length="146" mass="16275">MMESKAFRSLNSSPLTDCLQPLSHSEMLHLLLSSAAIFMLTGLLILLTAYLSLICSLAAQCFLLLVPTLSTFLMQELTSTLSHSYLTLVNSGTPNLFLYSNFTSFKKVLRHLSLSLVNSRGPARWLVNKCAFFFFSFILLLASFPL</sequence>
<keyword evidence="1" id="KW-0812">Transmembrane</keyword>
<feature type="transmembrane region" description="Helical" evidence="1">
    <location>
        <begin position="126"/>
        <end position="144"/>
    </location>
</feature>
<dbReference type="AlphaFoldDB" id="A0A5B7CUK3"/>
<gene>
    <name evidence="2" type="ORF">E2C01_005517</name>
</gene>
<proteinExistence type="predicted"/>
<protein>
    <submittedName>
        <fullName evidence="2">Uncharacterized protein</fullName>
    </submittedName>
</protein>